<comment type="caution">
    <text evidence="7">The sequence shown here is derived from an EMBL/GenBank/DDBJ whole genome shotgun (WGS) entry which is preliminary data.</text>
</comment>
<protein>
    <recommendedName>
        <fullName evidence="3">isochorismate synthase</fullName>
        <ecNumber evidence="3">5.4.4.2</ecNumber>
    </recommendedName>
    <alternativeName>
        <fullName evidence="5">Isochorismate mutase</fullName>
    </alternativeName>
</protein>
<dbReference type="GO" id="GO:0008909">
    <property type="term" value="F:isochorismate synthase activity"/>
    <property type="evidence" value="ECO:0007669"/>
    <property type="project" value="UniProtKB-EC"/>
</dbReference>
<dbReference type="PANTHER" id="PTHR42839">
    <property type="entry name" value="ISOCHORISMATE SYNTHASE ENTC"/>
    <property type="match status" value="1"/>
</dbReference>
<gene>
    <name evidence="7" type="ORF">HBO33_11590</name>
</gene>
<dbReference type="InterPro" id="IPR004561">
    <property type="entry name" value="IsoChor_synthase"/>
</dbReference>
<evidence type="ECO:0000256" key="5">
    <source>
        <dbReference type="ARBA" id="ARBA00041564"/>
    </source>
</evidence>
<comment type="catalytic activity">
    <reaction evidence="1">
        <text>chorismate = isochorismate</text>
        <dbReference type="Rhea" id="RHEA:18985"/>
        <dbReference type="ChEBI" id="CHEBI:29748"/>
        <dbReference type="ChEBI" id="CHEBI:29780"/>
        <dbReference type="EC" id="5.4.4.2"/>
    </reaction>
</comment>
<evidence type="ECO:0000313" key="8">
    <source>
        <dbReference type="Proteomes" id="UP000542111"/>
    </source>
</evidence>
<dbReference type="NCBIfam" id="TIGR00543">
    <property type="entry name" value="isochor_syn"/>
    <property type="match status" value="1"/>
</dbReference>
<name>A0A7Y1MP80_9PSED</name>
<sequence length="354" mass="38871">MSRQIYGSANMPEQLWAHAQDLLTEATMAGIENPVIVGAIPFSKTSFPELFIPLSYSRDFVRRDTKTSKKLNLKSGSSPLSLDGSFISAVAEALRKISNRELDKVVLSRTLDLKVELQDSGHTIVDRLLRLYPQAYNFYLPLDKDHYWLGASPELLVRRQGASVESFPLAGSAARSSQPDQDRHAAQALFDSQKDRREHQFVVDEIARLLTPVSEPMRVPPPPLLVPAGPLWHLGTPISATLKAPWPSAMELAARLHPTPAVCGYPTQSAWELIDRLEPHARGLYAGMVGWTDAQGNGEWAVTIRCAQYHAGTLRLFAGAGIVADSSVESECQETSTKFSTLLRALGITDEACA</sequence>
<comment type="similarity">
    <text evidence="2">Belongs to the isochorismate synthase family.</text>
</comment>
<dbReference type="EC" id="5.4.4.2" evidence="3"/>
<organism evidence="7 8">
    <name type="scientific">Pseudomonas gessardii</name>
    <dbReference type="NCBI Taxonomy" id="78544"/>
    <lineage>
        <taxon>Bacteria</taxon>
        <taxon>Pseudomonadati</taxon>
        <taxon>Pseudomonadota</taxon>
        <taxon>Gammaproteobacteria</taxon>
        <taxon>Pseudomonadales</taxon>
        <taxon>Pseudomonadaceae</taxon>
        <taxon>Pseudomonas</taxon>
    </lineage>
</organism>
<dbReference type="PANTHER" id="PTHR42839:SF2">
    <property type="entry name" value="ISOCHORISMATE SYNTHASE ENTC"/>
    <property type="match status" value="1"/>
</dbReference>
<dbReference type="Proteomes" id="UP000542111">
    <property type="component" value="Unassembled WGS sequence"/>
</dbReference>
<evidence type="ECO:0000256" key="4">
    <source>
        <dbReference type="ARBA" id="ARBA00023235"/>
    </source>
</evidence>
<dbReference type="AlphaFoldDB" id="A0A7Y1MP80"/>
<evidence type="ECO:0000259" key="6">
    <source>
        <dbReference type="Pfam" id="PF00425"/>
    </source>
</evidence>
<dbReference type="RefSeq" id="WP_165448670.1">
    <property type="nucleotide sequence ID" value="NZ_CBCRYT010000016.1"/>
</dbReference>
<feature type="domain" description="Chorismate-utilising enzyme C-terminal" evidence="6">
    <location>
        <begin position="86"/>
        <end position="338"/>
    </location>
</feature>
<reference evidence="7 8" key="1">
    <citation type="journal article" date="2020" name="Front. Microbiol.">
        <title>Genetic Organization of the aprX-lipA2 Operon Affects the Proteolytic Potential of Pseudomonas Species in Milk.</title>
        <authorList>
            <person name="Maier C."/>
            <person name="Huptas C."/>
            <person name="von Neubeck M."/>
            <person name="Scherer S."/>
            <person name="Wenning M."/>
            <person name="Lucking G."/>
        </authorList>
    </citation>
    <scope>NUCLEOTIDE SEQUENCE [LARGE SCALE GENOMIC DNA]</scope>
    <source>
        <strain evidence="7 8">G4779</strain>
    </source>
</reference>
<evidence type="ECO:0000313" key="7">
    <source>
        <dbReference type="EMBL" id="NNA95815.1"/>
    </source>
</evidence>
<dbReference type="Gene3D" id="3.60.120.10">
    <property type="entry name" value="Anthranilate synthase"/>
    <property type="match status" value="1"/>
</dbReference>
<dbReference type="SUPFAM" id="SSF56322">
    <property type="entry name" value="ADC synthase"/>
    <property type="match status" value="1"/>
</dbReference>
<dbReference type="InterPro" id="IPR015890">
    <property type="entry name" value="Chorismate_C"/>
</dbReference>
<keyword evidence="4 7" id="KW-0413">Isomerase</keyword>
<evidence type="ECO:0000256" key="1">
    <source>
        <dbReference type="ARBA" id="ARBA00000799"/>
    </source>
</evidence>
<proteinExistence type="inferred from homology"/>
<evidence type="ECO:0000256" key="3">
    <source>
        <dbReference type="ARBA" id="ARBA00012824"/>
    </source>
</evidence>
<dbReference type="InterPro" id="IPR005801">
    <property type="entry name" value="ADC_synthase"/>
</dbReference>
<dbReference type="Pfam" id="PF00425">
    <property type="entry name" value="Chorismate_bind"/>
    <property type="match status" value="1"/>
</dbReference>
<accession>A0A7Y1MP80</accession>
<evidence type="ECO:0000256" key="2">
    <source>
        <dbReference type="ARBA" id="ARBA00005297"/>
    </source>
</evidence>
<dbReference type="EMBL" id="JAAQYP010000015">
    <property type="protein sequence ID" value="NNA95815.1"/>
    <property type="molecule type" value="Genomic_DNA"/>
</dbReference>